<comment type="caution">
    <text evidence="1">The sequence shown here is derived from an EMBL/GenBank/DDBJ whole genome shotgun (WGS) entry which is preliminary data.</text>
</comment>
<sequence length="45" mass="5101">MKPDTENNSISGRIPVVLITKRSHIVKGEKISAYRLSQTVFLEDE</sequence>
<organism evidence="1 2">
    <name type="scientific">Paraglaciecola agarilytica NO2</name>
    <dbReference type="NCBI Taxonomy" id="1125747"/>
    <lineage>
        <taxon>Bacteria</taxon>
        <taxon>Pseudomonadati</taxon>
        <taxon>Pseudomonadota</taxon>
        <taxon>Gammaproteobacteria</taxon>
        <taxon>Alteromonadales</taxon>
        <taxon>Alteromonadaceae</taxon>
        <taxon>Paraglaciecola</taxon>
    </lineage>
</organism>
<name>A0ABQ0IBG2_9ALTE</name>
<dbReference type="Proteomes" id="UP000008372">
    <property type="component" value="Unassembled WGS sequence"/>
</dbReference>
<protein>
    <submittedName>
        <fullName evidence="1">Uncharacterized protein</fullName>
    </submittedName>
</protein>
<keyword evidence="2" id="KW-1185">Reference proteome</keyword>
<accession>A0ABQ0IBG2</accession>
<evidence type="ECO:0000313" key="1">
    <source>
        <dbReference type="EMBL" id="GAC06626.1"/>
    </source>
</evidence>
<dbReference type="EMBL" id="BAEK01000069">
    <property type="protein sequence ID" value="GAC06626.1"/>
    <property type="molecule type" value="Genomic_DNA"/>
</dbReference>
<gene>
    <name evidence="1" type="ORF">GAGA_3793</name>
</gene>
<proteinExistence type="predicted"/>
<reference evidence="1 2" key="1">
    <citation type="journal article" date="2014" name="Environ. Microbiol.">
        <title>Comparative genomics of the marine bacterial genus Glaciecola reveals the high degree of genomic diversity and genomic characteristic for cold adaptation.</title>
        <authorList>
            <person name="Qin Q.L."/>
            <person name="Xie B.B."/>
            <person name="Yu Y."/>
            <person name="Shu Y.L."/>
            <person name="Rong J.C."/>
            <person name="Zhang Y.J."/>
            <person name="Zhao D.L."/>
            <person name="Chen X.L."/>
            <person name="Zhang X.Y."/>
            <person name="Chen B."/>
            <person name="Zhou B.C."/>
            <person name="Zhang Y.Z."/>
        </authorList>
    </citation>
    <scope>NUCLEOTIDE SEQUENCE [LARGE SCALE GENOMIC DNA]</scope>
    <source>
        <strain evidence="1 2">NO2</strain>
    </source>
</reference>
<evidence type="ECO:0000313" key="2">
    <source>
        <dbReference type="Proteomes" id="UP000008372"/>
    </source>
</evidence>